<sequence>MSWADKFRRLKAMANADTPDDALIARNNDAEGIGLCRTEHMATVSMSNKGVTVLPEIMVPHVGTPQA</sequence>
<protein>
    <submittedName>
        <fullName evidence="1">Uncharacterized protein</fullName>
    </submittedName>
</protein>
<comment type="caution">
    <text evidence="1">The sequence shown here is derived from an EMBL/GenBank/DDBJ whole genome shotgun (WGS) entry which is preliminary data.</text>
</comment>
<reference evidence="1 2" key="1">
    <citation type="journal article" date="2022" name="Plant J.">
        <title>Chromosome-level genome of Camellia lanceoleosa provides a valuable resource for understanding genome evolution and self-incompatibility.</title>
        <authorList>
            <person name="Gong W."/>
            <person name="Xiao S."/>
            <person name="Wang L."/>
            <person name="Liao Z."/>
            <person name="Chang Y."/>
            <person name="Mo W."/>
            <person name="Hu G."/>
            <person name="Li W."/>
            <person name="Zhao G."/>
            <person name="Zhu H."/>
            <person name="Hu X."/>
            <person name="Ji K."/>
            <person name="Xiang X."/>
            <person name="Song Q."/>
            <person name="Yuan D."/>
            <person name="Jin S."/>
            <person name="Zhang L."/>
        </authorList>
    </citation>
    <scope>NUCLEOTIDE SEQUENCE [LARGE SCALE GENOMIC DNA]</scope>
    <source>
        <strain evidence="1">SQ_2022a</strain>
    </source>
</reference>
<accession>A0ACC0HBS8</accession>
<organism evidence="1 2">
    <name type="scientific">Camellia lanceoleosa</name>
    <dbReference type="NCBI Taxonomy" id="1840588"/>
    <lineage>
        <taxon>Eukaryota</taxon>
        <taxon>Viridiplantae</taxon>
        <taxon>Streptophyta</taxon>
        <taxon>Embryophyta</taxon>
        <taxon>Tracheophyta</taxon>
        <taxon>Spermatophyta</taxon>
        <taxon>Magnoliopsida</taxon>
        <taxon>eudicotyledons</taxon>
        <taxon>Gunneridae</taxon>
        <taxon>Pentapetalae</taxon>
        <taxon>asterids</taxon>
        <taxon>Ericales</taxon>
        <taxon>Theaceae</taxon>
        <taxon>Camellia</taxon>
    </lineage>
</organism>
<name>A0ACC0HBS8_9ERIC</name>
<proteinExistence type="predicted"/>
<keyword evidence="2" id="KW-1185">Reference proteome</keyword>
<gene>
    <name evidence="1" type="ORF">LOK49_LG06G03166</name>
</gene>
<dbReference type="EMBL" id="CM045762">
    <property type="protein sequence ID" value="KAI8009957.1"/>
    <property type="molecule type" value="Genomic_DNA"/>
</dbReference>
<dbReference type="Proteomes" id="UP001060215">
    <property type="component" value="Chromosome 5"/>
</dbReference>
<evidence type="ECO:0000313" key="1">
    <source>
        <dbReference type="EMBL" id="KAI8009957.1"/>
    </source>
</evidence>
<evidence type="ECO:0000313" key="2">
    <source>
        <dbReference type="Proteomes" id="UP001060215"/>
    </source>
</evidence>